<protein>
    <submittedName>
        <fullName evidence="3 4">Uncharacterized protein</fullName>
    </submittedName>
</protein>
<dbReference type="WBParaSite" id="TREG1_126710.1">
    <property type="protein sequence ID" value="TREG1_126710.1"/>
    <property type="gene ID" value="TREG1_126710"/>
</dbReference>
<feature type="transmembrane region" description="Helical" evidence="1">
    <location>
        <begin position="82"/>
        <end position="101"/>
    </location>
</feature>
<evidence type="ECO:0000313" key="2">
    <source>
        <dbReference type="Proteomes" id="UP000050795"/>
    </source>
</evidence>
<feature type="transmembrane region" description="Helical" evidence="1">
    <location>
        <begin position="277"/>
        <end position="297"/>
    </location>
</feature>
<feature type="transmembrane region" description="Helical" evidence="1">
    <location>
        <begin position="113"/>
        <end position="137"/>
    </location>
</feature>
<feature type="transmembrane region" description="Helical" evidence="1">
    <location>
        <begin position="27"/>
        <end position="46"/>
    </location>
</feature>
<dbReference type="WBParaSite" id="TREG1_126710.4">
    <property type="protein sequence ID" value="TREG1_126710.4"/>
    <property type="gene ID" value="TREG1_126710"/>
</dbReference>
<feature type="transmembrane region" description="Helical" evidence="1">
    <location>
        <begin position="143"/>
        <end position="163"/>
    </location>
</feature>
<reference evidence="2" key="1">
    <citation type="submission" date="2022-06" db="EMBL/GenBank/DDBJ databases">
        <authorList>
            <person name="Berger JAMES D."/>
            <person name="Berger JAMES D."/>
        </authorList>
    </citation>
    <scope>NUCLEOTIDE SEQUENCE [LARGE SCALE GENOMIC DNA]</scope>
</reference>
<keyword evidence="1" id="KW-0812">Transmembrane</keyword>
<accession>A0AA85IW59</accession>
<dbReference type="AlphaFoldDB" id="A0AA85IW59"/>
<feature type="transmembrane region" description="Helical" evidence="1">
    <location>
        <begin position="193"/>
        <end position="212"/>
    </location>
</feature>
<reference evidence="3 4" key="2">
    <citation type="submission" date="2023-11" db="UniProtKB">
        <authorList>
            <consortium name="WormBaseParasite"/>
        </authorList>
    </citation>
    <scope>IDENTIFICATION</scope>
</reference>
<feature type="transmembrane region" description="Helical" evidence="1">
    <location>
        <begin position="247"/>
        <end position="270"/>
    </location>
</feature>
<dbReference type="WBParaSite" id="TREG1_126710.3">
    <property type="protein sequence ID" value="TREG1_126710.3"/>
    <property type="gene ID" value="TREG1_126710"/>
</dbReference>
<proteinExistence type="predicted"/>
<organism evidence="2 4">
    <name type="scientific">Trichobilharzia regenti</name>
    <name type="common">Nasal bird schistosome</name>
    <dbReference type="NCBI Taxonomy" id="157069"/>
    <lineage>
        <taxon>Eukaryota</taxon>
        <taxon>Metazoa</taxon>
        <taxon>Spiralia</taxon>
        <taxon>Lophotrochozoa</taxon>
        <taxon>Platyhelminthes</taxon>
        <taxon>Trematoda</taxon>
        <taxon>Digenea</taxon>
        <taxon>Strigeidida</taxon>
        <taxon>Schistosomatoidea</taxon>
        <taxon>Schistosomatidae</taxon>
        <taxon>Trichobilharzia</taxon>
    </lineage>
</organism>
<sequence length="324" mass="35905">MVSVTVGLVVLFTNVSTISDFFKGHVNLVYIMMSVTTILLLLLAFVRGIRSNDYAVRILLWIVVILWSVIFASAFLPIGWKYVLIALAVTIIFTVWVVLVAMKLPPLSKKGFIIFLAISDVLGVSAIVVRICYSLITQPEVKSIIYILLGVPVALFILSVMFICVNTRRLHNLVMVVIGSLQFLQKLLLGKAYLSMILALLAVDLYCTVLFFEKIRQSILAVHILIGIVVLLLSVTQCCIYKQLNHLIIFITFNATLALSVCIIFVAVILKGLNGKGLLVFTLLIVFIGFIGILSFLLNRLAYPYNEIFSIICLGACAVLLDTK</sequence>
<dbReference type="Proteomes" id="UP000050795">
    <property type="component" value="Unassembled WGS sequence"/>
</dbReference>
<keyword evidence="1" id="KW-0472">Membrane</keyword>
<evidence type="ECO:0000313" key="4">
    <source>
        <dbReference type="WBParaSite" id="TREG1_126710.2"/>
    </source>
</evidence>
<name>A0AA85IW59_TRIRE</name>
<evidence type="ECO:0000313" key="3">
    <source>
        <dbReference type="WBParaSite" id="TREG1_126710.1"/>
    </source>
</evidence>
<keyword evidence="2" id="KW-1185">Reference proteome</keyword>
<feature type="transmembrane region" description="Helical" evidence="1">
    <location>
        <begin position="58"/>
        <end position="76"/>
    </location>
</feature>
<evidence type="ECO:0000256" key="1">
    <source>
        <dbReference type="SAM" id="Phobius"/>
    </source>
</evidence>
<keyword evidence="1" id="KW-1133">Transmembrane helix</keyword>
<dbReference type="WBParaSite" id="TREG1_126710.2">
    <property type="protein sequence ID" value="TREG1_126710.2"/>
    <property type="gene ID" value="TREG1_126710"/>
</dbReference>
<feature type="transmembrane region" description="Helical" evidence="1">
    <location>
        <begin position="219"/>
        <end position="235"/>
    </location>
</feature>